<dbReference type="Proteomes" id="UP000240883">
    <property type="component" value="Unassembled WGS sequence"/>
</dbReference>
<dbReference type="AlphaFoldDB" id="A0A2T2PCA9"/>
<keyword evidence="2" id="KW-1185">Reference proteome</keyword>
<proteinExistence type="predicted"/>
<organism evidence="1 2">
    <name type="scientific">Corynespora cassiicola Philippines</name>
    <dbReference type="NCBI Taxonomy" id="1448308"/>
    <lineage>
        <taxon>Eukaryota</taxon>
        <taxon>Fungi</taxon>
        <taxon>Dikarya</taxon>
        <taxon>Ascomycota</taxon>
        <taxon>Pezizomycotina</taxon>
        <taxon>Dothideomycetes</taxon>
        <taxon>Pleosporomycetidae</taxon>
        <taxon>Pleosporales</taxon>
        <taxon>Corynesporascaceae</taxon>
        <taxon>Corynespora</taxon>
    </lineage>
</organism>
<evidence type="ECO:0000313" key="2">
    <source>
        <dbReference type="Proteomes" id="UP000240883"/>
    </source>
</evidence>
<gene>
    <name evidence="1" type="ORF">BS50DRAFT_628509</name>
</gene>
<evidence type="ECO:0000313" key="1">
    <source>
        <dbReference type="EMBL" id="PSN75309.1"/>
    </source>
</evidence>
<dbReference type="EMBL" id="KZ678128">
    <property type="protein sequence ID" value="PSN75309.1"/>
    <property type="molecule type" value="Genomic_DNA"/>
</dbReference>
<reference evidence="1 2" key="1">
    <citation type="journal article" date="2018" name="Front. Microbiol.">
        <title>Genome-Wide Analysis of Corynespora cassiicola Leaf Fall Disease Putative Effectors.</title>
        <authorList>
            <person name="Lopez D."/>
            <person name="Ribeiro S."/>
            <person name="Label P."/>
            <person name="Fumanal B."/>
            <person name="Venisse J.S."/>
            <person name="Kohler A."/>
            <person name="de Oliveira R.R."/>
            <person name="Labutti K."/>
            <person name="Lipzen A."/>
            <person name="Lail K."/>
            <person name="Bauer D."/>
            <person name="Ohm R.A."/>
            <person name="Barry K.W."/>
            <person name="Spatafora J."/>
            <person name="Grigoriev I.V."/>
            <person name="Martin F.M."/>
            <person name="Pujade-Renaud V."/>
        </authorList>
    </citation>
    <scope>NUCLEOTIDE SEQUENCE [LARGE SCALE GENOMIC DNA]</scope>
    <source>
        <strain evidence="1 2">Philippines</strain>
    </source>
</reference>
<sequence length="214" mass="24482">MSNSKYQKIQITPEEGPIVTKELREGASSVYQAAKAKQDRQDCYKLSSRPWEVAAKTSKLVVFQTNEWIKDFIRVHNRVLSYKEPSSQHIHDIRVEQSLANELGHMAYDLLSATNDMIQSEHERGYKGLDPLLDDVVKVTKTVAKAAWDLETERKITANIVEKDAVYEMVTKEIENYEGRISELRKFLQEELLAVPKTFAPRRKGGKGSKGKRT</sequence>
<name>A0A2T2PCA9_CORCC</name>
<protein>
    <submittedName>
        <fullName evidence="1">Uncharacterized protein</fullName>
    </submittedName>
</protein>
<accession>A0A2T2PCA9</accession>